<dbReference type="GO" id="GO:0016020">
    <property type="term" value="C:membrane"/>
    <property type="evidence" value="ECO:0007669"/>
    <property type="project" value="UniProtKB-SubCell"/>
</dbReference>
<dbReference type="PANTHER" id="PTHR47943">
    <property type="entry name" value="CYTOCHROME P450 93A3-LIKE"/>
    <property type="match status" value="1"/>
</dbReference>
<reference evidence="10 11" key="1">
    <citation type="journal article" date="2010" name="Nature">
        <title>Genome sequence of the palaeopolyploid soybean.</title>
        <authorList>
            <person name="Schmutz J."/>
            <person name="Cannon S.B."/>
            <person name="Schlueter J."/>
            <person name="Ma J."/>
            <person name="Mitros T."/>
            <person name="Nelson W."/>
            <person name="Hyten D.L."/>
            <person name="Song Q."/>
            <person name="Thelen J.J."/>
            <person name="Cheng J."/>
            <person name="Xu D."/>
            <person name="Hellsten U."/>
            <person name="May G.D."/>
            <person name="Yu Y."/>
            <person name="Sakurai T."/>
            <person name="Umezawa T."/>
            <person name="Bhattacharyya M.K."/>
            <person name="Sandhu D."/>
            <person name="Valliyodan B."/>
            <person name="Lindquist E."/>
            <person name="Peto M."/>
            <person name="Grant D."/>
            <person name="Shu S."/>
            <person name="Goodstein D."/>
            <person name="Barry K."/>
            <person name="Futrell-Griggs M."/>
            <person name="Abernathy B."/>
            <person name="Du J."/>
            <person name="Tian Z."/>
            <person name="Zhu L."/>
            <person name="Gill N."/>
            <person name="Joshi T."/>
            <person name="Libault M."/>
            <person name="Sethuraman A."/>
            <person name="Zhang X.-C."/>
            <person name="Shinozaki K."/>
            <person name="Nguyen H.T."/>
            <person name="Wing R.A."/>
            <person name="Cregan P."/>
            <person name="Specht J."/>
            <person name="Grimwood J."/>
            <person name="Rokhsar D."/>
            <person name="Stacey G."/>
            <person name="Shoemaker R.C."/>
            <person name="Jackson S.A."/>
        </authorList>
    </citation>
    <scope>NUCLEOTIDE SEQUENCE</scope>
    <source>
        <strain evidence="11">cv. Williams 82</strain>
        <tissue evidence="10">Callus</tissue>
    </source>
</reference>
<dbReference type="STRING" id="3847.A0A0R0FNB4"/>
<evidence type="ECO:0000256" key="3">
    <source>
        <dbReference type="ARBA" id="ARBA00010617"/>
    </source>
</evidence>
<evidence type="ECO:0000256" key="8">
    <source>
        <dbReference type="ARBA" id="ARBA00023033"/>
    </source>
</evidence>
<dbReference type="AlphaFoldDB" id="A0A0R0FNB4"/>
<dbReference type="SUPFAM" id="SSF48264">
    <property type="entry name" value="Cytochrome P450"/>
    <property type="match status" value="1"/>
</dbReference>
<dbReference type="PANTHER" id="PTHR47943:SF4">
    <property type="entry name" value="CYTOCHROME P450 FAMILY 71 PROTEIN"/>
    <property type="match status" value="1"/>
</dbReference>
<keyword evidence="7" id="KW-0408">Iron</keyword>
<dbReference type="PaxDb" id="3847-GLYMA16G10951.1"/>
<evidence type="ECO:0000256" key="9">
    <source>
        <dbReference type="ARBA" id="ARBA00023136"/>
    </source>
</evidence>
<evidence type="ECO:0000256" key="1">
    <source>
        <dbReference type="ARBA" id="ARBA00001971"/>
    </source>
</evidence>
<dbReference type="Gramene" id="KRH07440">
    <property type="protein sequence ID" value="KRH07440"/>
    <property type="gene ID" value="GLYMA_16G089100"/>
</dbReference>
<evidence type="ECO:0000256" key="7">
    <source>
        <dbReference type="ARBA" id="ARBA00023004"/>
    </source>
</evidence>
<reference evidence="10" key="3">
    <citation type="submission" date="2018-07" db="EMBL/GenBank/DDBJ databases">
        <title>WGS assembly of Glycine max.</title>
        <authorList>
            <person name="Schmutz J."/>
            <person name="Cannon S."/>
            <person name="Schlueter J."/>
            <person name="Ma J."/>
            <person name="Mitros T."/>
            <person name="Nelson W."/>
            <person name="Hyten D."/>
            <person name="Song Q."/>
            <person name="Thelen J."/>
            <person name="Cheng J."/>
            <person name="Xu D."/>
            <person name="Hellsten U."/>
            <person name="May G."/>
            <person name="Yu Y."/>
            <person name="Sakurai T."/>
            <person name="Umezawa T."/>
            <person name="Bhattacharyya M."/>
            <person name="Sandhu D."/>
            <person name="Valliyodan B."/>
            <person name="Lindquist E."/>
            <person name="Peto M."/>
            <person name="Grant D."/>
            <person name="Shu S."/>
            <person name="Goodstein D."/>
            <person name="Barry K."/>
            <person name="Futrell-Griggs M."/>
            <person name="Abernathy B."/>
            <person name="Du J."/>
            <person name="Tian Z."/>
            <person name="Zhu L."/>
            <person name="Gill N."/>
            <person name="Joshi T."/>
            <person name="Libault M."/>
            <person name="Sethuraman A."/>
            <person name="Zhang X."/>
            <person name="Shinozaki K."/>
            <person name="Nguyen H."/>
            <person name="Wing R."/>
            <person name="Cregan P."/>
            <person name="Specht J."/>
            <person name="Grimwood J."/>
            <person name="Rokhsar D."/>
            <person name="Stacey G."/>
            <person name="Shoemaker R."/>
            <person name="Jackson S."/>
        </authorList>
    </citation>
    <scope>NUCLEOTIDE SEQUENCE</scope>
    <source>
        <tissue evidence="10">Callus</tissue>
    </source>
</reference>
<dbReference type="InterPro" id="IPR001128">
    <property type="entry name" value="Cyt_P450"/>
</dbReference>
<keyword evidence="5" id="KW-0479">Metal-binding</keyword>
<evidence type="ECO:0008006" key="13">
    <source>
        <dbReference type="Google" id="ProtNLM"/>
    </source>
</evidence>
<keyword evidence="4" id="KW-0349">Heme</keyword>
<dbReference type="InParanoid" id="A0A0R0FNB4"/>
<evidence type="ECO:0000256" key="4">
    <source>
        <dbReference type="ARBA" id="ARBA00022617"/>
    </source>
</evidence>
<sequence>MLGFVGSKEYEYRIEQPNINAILLDMLLGSMDTSATAIEWTLSELLKNPRVMKKVQMELETMVGMQRKVKESDLDKLEYLDMVIKEKMRLHPVAPLLMPHQSREDCMVGDFFIPRKSRVVVNAWAIMRDSSAWSEAEKFWPERFFFLK</sequence>
<protein>
    <recommendedName>
        <fullName evidence="13">Cytochrome P450</fullName>
    </recommendedName>
</protein>
<dbReference type="GO" id="GO:0005506">
    <property type="term" value="F:iron ion binding"/>
    <property type="evidence" value="ECO:0007669"/>
    <property type="project" value="InterPro"/>
</dbReference>
<keyword evidence="8" id="KW-0503">Monooxygenase</keyword>
<keyword evidence="6" id="KW-0560">Oxidoreductase</keyword>
<evidence type="ECO:0000313" key="10">
    <source>
        <dbReference type="EMBL" id="KRH07440.1"/>
    </source>
</evidence>
<dbReference type="InterPro" id="IPR036396">
    <property type="entry name" value="Cyt_P450_sf"/>
</dbReference>
<dbReference type="InterPro" id="IPR002401">
    <property type="entry name" value="Cyt_P450_E_grp-I"/>
</dbReference>
<dbReference type="Pfam" id="PF00067">
    <property type="entry name" value="p450"/>
    <property type="match status" value="1"/>
</dbReference>
<comment type="cofactor">
    <cofactor evidence="1">
        <name>heme</name>
        <dbReference type="ChEBI" id="CHEBI:30413"/>
    </cofactor>
</comment>
<accession>A0A0R0FNB4</accession>
<dbReference type="SMR" id="A0A0R0FNB4"/>
<dbReference type="PRINTS" id="PR00463">
    <property type="entry name" value="EP450I"/>
</dbReference>
<comment type="similarity">
    <text evidence="3">Belongs to the cytochrome P450 family.</text>
</comment>
<keyword evidence="12" id="KW-1185">Reference proteome</keyword>
<evidence type="ECO:0000313" key="12">
    <source>
        <dbReference type="Proteomes" id="UP000008827"/>
    </source>
</evidence>
<proteinExistence type="inferred from homology"/>
<keyword evidence="9" id="KW-0472">Membrane</keyword>
<evidence type="ECO:0000256" key="6">
    <source>
        <dbReference type="ARBA" id="ARBA00023002"/>
    </source>
</evidence>
<dbReference type="Proteomes" id="UP000008827">
    <property type="component" value="Chromosome 16"/>
</dbReference>
<dbReference type="Gene3D" id="1.10.630.10">
    <property type="entry name" value="Cytochrome P450"/>
    <property type="match status" value="1"/>
</dbReference>
<organism evidence="10">
    <name type="scientific">Glycine max</name>
    <name type="common">Soybean</name>
    <name type="synonym">Glycine hispida</name>
    <dbReference type="NCBI Taxonomy" id="3847"/>
    <lineage>
        <taxon>Eukaryota</taxon>
        <taxon>Viridiplantae</taxon>
        <taxon>Streptophyta</taxon>
        <taxon>Embryophyta</taxon>
        <taxon>Tracheophyta</taxon>
        <taxon>Spermatophyta</taxon>
        <taxon>Magnoliopsida</taxon>
        <taxon>eudicotyledons</taxon>
        <taxon>Gunneridae</taxon>
        <taxon>Pentapetalae</taxon>
        <taxon>rosids</taxon>
        <taxon>fabids</taxon>
        <taxon>Fabales</taxon>
        <taxon>Fabaceae</taxon>
        <taxon>Papilionoideae</taxon>
        <taxon>50 kb inversion clade</taxon>
        <taxon>NPAAA clade</taxon>
        <taxon>indigoferoid/millettioid clade</taxon>
        <taxon>Phaseoleae</taxon>
        <taxon>Glycine</taxon>
        <taxon>Glycine subgen. Soja</taxon>
    </lineage>
</organism>
<dbReference type="GO" id="GO:0020037">
    <property type="term" value="F:heme binding"/>
    <property type="evidence" value="ECO:0007669"/>
    <property type="project" value="InterPro"/>
</dbReference>
<name>A0A0R0FNB4_SOYBN</name>
<comment type="subcellular location">
    <subcellularLocation>
        <location evidence="2">Membrane</location>
    </subcellularLocation>
</comment>
<evidence type="ECO:0000313" key="11">
    <source>
        <dbReference type="EnsemblPlants" id="KRH07440"/>
    </source>
</evidence>
<dbReference type="EnsemblPlants" id="KRH07440">
    <property type="protein sequence ID" value="KRH07440"/>
    <property type="gene ID" value="GLYMA_16G089100"/>
</dbReference>
<reference evidence="11" key="2">
    <citation type="submission" date="2018-02" db="UniProtKB">
        <authorList>
            <consortium name="EnsemblPlants"/>
        </authorList>
    </citation>
    <scope>IDENTIFICATION</scope>
    <source>
        <strain evidence="11">Williams 82</strain>
    </source>
</reference>
<gene>
    <name evidence="10" type="ORF">GLYMA_16G089100</name>
</gene>
<dbReference type="GO" id="GO:0016705">
    <property type="term" value="F:oxidoreductase activity, acting on paired donors, with incorporation or reduction of molecular oxygen"/>
    <property type="evidence" value="ECO:0007669"/>
    <property type="project" value="InterPro"/>
</dbReference>
<dbReference type="OMA" id="EYRESCK"/>
<evidence type="ECO:0000256" key="5">
    <source>
        <dbReference type="ARBA" id="ARBA00022723"/>
    </source>
</evidence>
<dbReference type="GO" id="GO:0004497">
    <property type="term" value="F:monooxygenase activity"/>
    <property type="evidence" value="ECO:0007669"/>
    <property type="project" value="UniProtKB-KW"/>
</dbReference>
<dbReference type="EMBL" id="CM000849">
    <property type="protein sequence ID" value="KRH07440.1"/>
    <property type="molecule type" value="Genomic_DNA"/>
</dbReference>
<evidence type="ECO:0000256" key="2">
    <source>
        <dbReference type="ARBA" id="ARBA00004370"/>
    </source>
</evidence>